<dbReference type="AlphaFoldDB" id="A0A9W9Z1J5"/>
<name>A0A9W9Z1J5_9CNID</name>
<keyword evidence="2" id="KW-1185">Reference proteome</keyword>
<dbReference type="Proteomes" id="UP001163046">
    <property type="component" value="Unassembled WGS sequence"/>
</dbReference>
<sequence length="223" mass="24793">MDTADYGWPISAPIKRADTKIYVEARKGLTPYGYFNEKQCKKGAYKQIEELLKQYGLKETEIYVDKNCKNFISAEAFILTVIAGTKLRDPAKNAEQFSWGQLCMLFAKTVVNATFAREIGDTSVTTTTIASGTPTTMVETISMQNSCTAAPEPKVFTGCIKPPESTSTLAGRLAEGQTSRSTKLEERIDFLHGISLSVGRRFKQQHNSDSDWQGQLEKQDIIL</sequence>
<comment type="caution">
    <text evidence="1">The sequence shown here is derived from an EMBL/GenBank/DDBJ whole genome shotgun (WGS) entry which is preliminary data.</text>
</comment>
<reference evidence="1" key="1">
    <citation type="submission" date="2023-01" db="EMBL/GenBank/DDBJ databases">
        <title>Genome assembly of the deep-sea coral Lophelia pertusa.</title>
        <authorList>
            <person name="Herrera S."/>
            <person name="Cordes E."/>
        </authorList>
    </citation>
    <scope>NUCLEOTIDE SEQUENCE</scope>
    <source>
        <strain evidence="1">USNM1676648</strain>
        <tissue evidence="1">Polyp</tissue>
    </source>
</reference>
<gene>
    <name evidence="1" type="ORF">OS493_012964</name>
</gene>
<protein>
    <submittedName>
        <fullName evidence="1">Uncharacterized protein</fullName>
    </submittedName>
</protein>
<accession>A0A9W9Z1J5</accession>
<dbReference type="EMBL" id="MU826831">
    <property type="protein sequence ID" value="KAJ7373372.1"/>
    <property type="molecule type" value="Genomic_DNA"/>
</dbReference>
<evidence type="ECO:0000313" key="2">
    <source>
        <dbReference type="Proteomes" id="UP001163046"/>
    </source>
</evidence>
<evidence type="ECO:0000313" key="1">
    <source>
        <dbReference type="EMBL" id="KAJ7373372.1"/>
    </source>
</evidence>
<organism evidence="1 2">
    <name type="scientific">Desmophyllum pertusum</name>
    <dbReference type="NCBI Taxonomy" id="174260"/>
    <lineage>
        <taxon>Eukaryota</taxon>
        <taxon>Metazoa</taxon>
        <taxon>Cnidaria</taxon>
        <taxon>Anthozoa</taxon>
        <taxon>Hexacorallia</taxon>
        <taxon>Scleractinia</taxon>
        <taxon>Caryophylliina</taxon>
        <taxon>Caryophylliidae</taxon>
        <taxon>Desmophyllum</taxon>
    </lineage>
</organism>
<proteinExistence type="predicted"/>